<name>A0A1H7X6Z3_9NOCA</name>
<sequence>MAELTISSDEIRSAIENYTASYSPEASREEVGAVSDTSDGIAHVTGLPSAMANELLEFPGGVLGVALNLEATEIGAVILGDFADIEEGQPVKRTGDVLSVPVGDAFLGRVVNPLGQPIDGLGDIESTENRALELQAATVLERQPVEEPLQTGIKAIDAMTPIGRGQRQLVIGDRKTGKTAVCVDAILNQKANWATGDPKQQVRCIYVAIGQKGSTIAGVKQALEEQGAMEYTTIVAAPASDSAGFKWLAPYTGSAIGQHWMYQGKHVLIVFDDLTKQAEAYRAISLLLRRPPGREAYPGDVFYLHSRLLERSAKLSDELGGGSLTALPIIETKANDVSAYIPTNVISITDGQVFLESDLFNKGIRPAINVGISVSRVGGAAQTKGMKKVSGSLRLELAQFRELEAFSAFASDLDDASKAQLERGQRLVELLKQDQYSPIAVEDQIVSIYLAGEGVFDSVPVGDVRRFEAELLEDLHRNATSVYEAIKGGKALDDTSIDALKAATDKFKEGFIASDGSRVVNEAEATTLGADEVSQEQVSVTRKHVSK</sequence>
<dbReference type="Proteomes" id="UP000198677">
    <property type="component" value="Unassembled WGS sequence"/>
</dbReference>
<dbReference type="GO" id="GO:0005524">
    <property type="term" value="F:ATP binding"/>
    <property type="evidence" value="ECO:0007669"/>
    <property type="project" value="UniProtKB-UniRule"/>
</dbReference>
<evidence type="ECO:0000256" key="3">
    <source>
        <dbReference type="ARBA" id="ARBA00022448"/>
    </source>
</evidence>
<dbReference type="CDD" id="cd18113">
    <property type="entry name" value="ATP-synt_F1_alpha_C"/>
    <property type="match status" value="1"/>
</dbReference>
<keyword evidence="7 12" id="KW-1278">Translocase</keyword>
<comment type="similarity">
    <text evidence="2 12">Belongs to the ATPase alpha/beta chains family.</text>
</comment>
<dbReference type="HAMAP" id="MF_01346">
    <property type="entry name" value="ATP_synth_alpha_bact"/>
    <property type="match status" value="1"/>
</dbReference>
<evidence type="ECO:0000256" key="1">
    <source>
        <dbReference type="ARBA" id="ARBA00004370"/>
    </source>
</evidence>
<organism evidence="16 17">
    <name type="scientific">Rhodococcus maanshanensis</name>
    <dbReference type="NCBI Taxonomy" id="183556"/>
    <lineage>
        <taxon>Bacteria</taxon>
        <taxon>Bacillati</taxon>
        <taxon>Actinomycetota</taxon>
        <taxon>Actinomycetes</taxon>
        <taxon>Mycobacteriales</taxon>
        <taxon>Nocardiaceae</taxon>
        <taxon>Rhodococcus</taxon>
    </lineage>
</organism>
<evidence type="ECO:0000313" key="17">
    <source>
        <dbReference type="Proteomes" id="UP000198677"/>
    </source>
</evidence>
<keyword evidence="17" id="KW-1185">Reference proteome</keyword>
<evidence type="ECO:0000259" key="13">
    <source>
        <dbReference type="Pfam" id="PF00006"/>
    </source>
</evidence>
<evidence type="ECO:0000259" key="15">
    <source>
        <dbReference type="Pfam" id="PF02874"/>
    </source>
</evidence>
<dbReference type="EC" id="7.1.2.2" evidence="12"/>
<dbReference type="NCBIfam" id="TIGR00962">
    <property type="entry name" value="atpA"/>
    <property type="match status" value="1"/>
</dbReference>
<dbReference type="PANTHER" id="PTHR48082:SF2">
    <property type="entry name" value="ATP SYNTHASE SUBUNIT ALPHA, MITOCHONDRIAL"/>
    <property type="match status" value="1"/>
</dbReference>
<dbReference type="Pfam" id="PF02874">
    <property type="entry name" value="ATP-synt_ab_N"/>
    <property type="match status" value="1"/>
</dbReference>
<proteinExistence type="inferred from homology"/>
<feature type="site" description="Required for activity" evidence="12">
    <location>
        <position position="373"/>
    </location>
</feature>
<evidence type="ECO:0000256" key="4">
    <source>
        <dbReference type="ARBA" id="ARBA00022475"/>
    </source>
</evidence>
<dbReference type="Gene3D" id="3.40.50.300">
    <property type="entry name" value="P-loop containing nucleotide triphosphate hydrolases"/>
    <property type="match status" value="1"/>
</dbReference>
<evidence type="ECO:0000256" key="12">
    <source>
        <dbReference type="HAMAP-Rule" id="MF_01346"/>
    </source>
</evidence>
<dbReference type="GO" id="GO:0045259">
    <property type="term" value="C:proton-transporting ATP synthase complex"/>
    <property type="evidence" value="ECO:0007669"/>
    <property type="project" value="UniProtKB-KW"/>
</dbReference>
<dbReference type="CDD" id="cd18116">
    <property type="entry name" value="ATP-synt_F1_alpha_N"/>
    <property type="match status" value="1"/>
</dbReference>
<dbReference type="InterPro" id="IPR033732">
    <property type="entry name" value="ATP_synth_F1_a_nt-bd_dom"/>
</dbReference>
<evidence type="ECO:0000313" key="16">
    <source>
        <dbReference type="EMBL" id="SEM29586.1"/>
    </source>
</evidence>
<evidence type="ECO:0000259" key="14">
    <source>
        <dbReference type="Pfam" id="PF00306"/>
    </source>
</evidence>
<dbReference type="RefSeq" id="WP_072753558.1">
    <property type="nucleotide sequence ID" value="NZ_FOAW01000031.1"/>
</dbReference>
<dbReference type="InterPro" id="IPR020003">
    <property type="entry name" value="ATPase_a/bsu_AS"/>
</dbReference>
<keyword evidence="4 12" id="KW-1003">Cell membrane</keyword>
<dbReference type="PANTHER" id="PTHR48082">
    <property type="entry name" value="ATP SYNTHASE SUBUNIT ALPHA, MITOCHONDRIAL"/>
    <property type="match status" value="1"/>
</dbReference>
<dbReference type="OrthoDB" id="9803053at2"/>
<dbReference type="CDD" id="cd01132">
    <property type="entry name" value="F1-ATPase_alpha_CD"/>
    <property type="match status" value="1"/>
</dbReference>
<dbReference type="InterPro" id="IPR038376">
    <property type="entry name" value="ATP_synth_asu_C_sf"/>
</dbReference>
<keyword evidence="6 12" id="KW-0067">ATP-binding</keyword>
<reference evidence="17" key="1">
    <citation type="submission" date="2016-10" db="EMBL/GenBank/DDBJ databases">
        <authorList>
            <person name="Varghese N."/>
            <person name="Submissions S."/>
        </authorList>
    </citation>
    <scope>NUCLEOTIDE SEQUENCE [LARGE SCALE GENOMIC DNA]</scope>
    <source>
        <strain evidence="17">DSM 44675</strain>
    </source>
</reference>
<keyword evidence="10 12" id="KW-0139">CF(1)</keyword>
<dbReference type="EMBL" id="FOAW01000031">
    <property type="protein sequence ID" value="SEM29586.1"/>
    <property type="molecule type" value="Genomic_DNA"/>
</dbReference>
<gene>
    <name evidence="12" type="primary">atpA</name>
    <name evidence="16" type="ORF">SAMN05444583_1317</name>
</gene>
<dbReference type="InterPro" id="IPR036121">
    <property type="entry name" value="ATPase_F1/V1/A1_a/bsu_N_sf"/>
</dbReference>
<feature type="binding site" evidence="12">
    <location>
        <begin position="172"/>
        <end position="179"/>
    </location>
    <ligand>
        <name>ATP</name>
        <dbReference type="ChEBI" id="CHEBI:30616"/>
    </ligand>
</feature>
<evidence type="ECO:0000256" key="11">
    <source>
        <dbReference type="ARBA" id="ARBA00023310"/>
    </source>
</evidence>
<dbReference type="InterPro" id="IPR023366">
    <property type="entry name" value="ATP_synth_asu-like_sf"/>
</dbReference>
<feature type="domain" description="ATPase F1/V1/A1 complex alpha/beta subunit nucleotide-binding" evidence="13">
    <location>
        <begin position="152"/>
        <end position="375"/>
    </location>
</feature>
<dbReference type="SUPFAM" id="SSF52540">
    <property type="entry name" value="P-loop containing nucleoside triphosphate hydrolases"/>
    <property type="match status" value="1"/>
</dbReference>
<dbReference type="Pfam" id="PF00006">
    <property type="entry name" value="ATP-synt_ab"/>
    <property type="match status" value="1"/>
</dbReference>
<evidence type="ECO:0000256" key="7">
    <source>
        <dbReference type="ARBA" id="ARBA00022967"/>
    </source>
</evidence>
<dbReference type="Gene3D" id="1.20.150.20">
    <property type="entry name" value="ATP synthase alpha/beta chain, C-terminal domain"/>
    <property type="match status" value="1"/>
</dbReference>
<feature type="domain" description="ATPase F1/V1/A1 complex alpha/beta subunit N-terminal" evidence="15">
    <location>
        <begin position="29"/>
        <end position="95"/>
    </location>
</feature>
<dbReference type="GO" id="GO:0046933">
    <property type="term" value="F:proton-transporting ATP synthase activity, rotational mechanism"/>
    <property type="evidence" value="ECO:0007669"/>
    <property type="project" value="UniProtKB-UniRule"/>
</dbReference>
<dbReference type="NCBIfam" id="NF009884">
    <property type="entry name" value="PRK13343.1"/>
    <property type="match status" value="1"/>
</dbReference>
<dbReference type="PROSITE" id="PS00152">
    <property type="entry name" value="ATPASE_ALPHA_BETA"/>
    <property type="match status" value="1"/>
</dbReference>
<evidence type="ECO:0000256" key="8">
    <source>
        <dbReference type="ARBA" id="ARBA00023065"/>
    </source>
</evidence>
<dbReference type="InterPro" id="IPR004100">
    <property type="entry name" value="ATPase_F1/V1/A1_a/bsu_N"/>
</dbReference>
<keyword evidence="11 12" id="KW-0066">ATP synthesis</keyword>
<dbReference type="SUPFAM" id="SSF50615">
    <property type="entry name" value="N-terminal domain of alpha and beta subunits of F1 ATP synthase"/>
    <property type="match status" value="1"/>
</dbReference>
<dbReference type="InterPro" id="IPR000793">
    <property type="entry name" value="ATP_synth_asu_C"/>
</dbReference>
<dbReference type="InterPro" id="IPR027417">
    <property type="entry name" value="P-loop_NTPase"/>
</dbReference>
<dbReference type="Gene3D" id="2.40.30.20">
    <property type="match status" value="1"/>
</dbReference>
<keyword evidence="12" id="KW-0375">Hydrogen ion transport</keyword>
<comment type="function">
    <text evidence="12">Produces ATP from ADP in the presence of a proton gradient across the membrane. The alpha chain is a regulatory subunit.</text>
</comment>
<dbReference type="FunFam" id="3.40.50.300:FF:000002">
    <property type="entry name" value="ATP synthase subunit alpha"/>
    <property type="match status" value="1"/>
</dbReference>
<dbReference type="SUPFAM" id="SSF47917">
    <property type="entry name" value="C-terminal domain of alpha and beta subunits of F1 ATP synthase"/>
    <property type="match status" value="1"/>
</dbReference>
<feature type="domain" description="ATP synthase alpha subunit C-terminal" evidence="14">
    <location>
        <begin position="382"/>
        <end position="507"/>
    </location>
</feature>
<comment type="subcellular location">
    <subcellularLocation>
        <location evidence="12">Cell membrane</location>
        <topology evidence="12">Peripheral membrane protein</topology>
    </subcellularLocation>
    <subcellularLocation>
        <location evidence="1">Membrane</location>
    </subcellularLocation>
</comment>
<evidence type="ECO:0000256" key="6">
    <source>
        <dbReference type="ARBA" id="ARBA00022840"/>
    </source>
</evidence>
<protein>
    <recommendedName>
        <fullName evidence="12">ATP synthase subunit alpha</fullName>
        <ecNumber evidence="12">7.1.2.2</ecNumber>
    </recommendedName>
    <alternativeName>
        <fullName evidence="12">ATP synthase F1 sector subunit alpha</fullName>
    </alternativeName>
    <alternativeName>
        <fullName evidence="12">F-ATPase subunit alpha</fullName>
    </alternativeName>
</protein>
<evidence type="ECO:0000256" key="10">
    <source>
        <dbReference type="ARBA" id="ARBA00023196"/>
    </source>
</evidence>
<dbReference type="GO" id="GO:0005886">
    <property type="term" value="C:plasma membrane"/>
    <property type="evidence" value="ECO:0007669"/>
    <property type="project" value="UniProtKB-SubCell"/>
</dbReference>
<evidence type="ECO:0000256" key="2">
    <source>
        <dbReference type="ARBA" id="ARBA00008936"/>
    </source>
</evidence>
<keyword evidence="9 12" id="KW-0472">Membrane</keyword>
<dbReference type="InterPro" id="IPR005294">
    <property type="entry name" value="ATP_synth_F1_asu"/>
</dbReference>
<dbReference type="Pfam" id="PF00306">
    <property type="entry name" value="ATP-synt_ab_C"/>
    <property type="match status" value="1"/>
</dbReference>
<keyword evidence="5 12" id="KW-0547">Nucleotide-binding</keyword>
<keyword evidence="3 12" id="KW-0813">Transport</keyword>
<dbReference type="GO" id="GO:0043531">
    <property type="term" value="F:ADP binding"/>
    <property type="evidence" value="ECO:0007669"/>
    <property type="project" value="TreeGrafter"/>
</dbReference>
<dbReference type="InterPro" id="IPR000194">
    <property type="entry name" value="ATPase_F1/V1/A1_a/bsu_nucl-bd"/>
</dbReference>
<evidence type="ECO:0000256" key="9">
    <source>
        <dbReference type="ARBA" id="ARBA00023136"/>
    </source>
</evidence>
<accession>A0A1H7X6Z3</accession>
<comment type="catalytic activity">
    <reaction evidence="12">
        <text>ATP + H2O + 4 H(+)(in) = ADP + phosphate + 5 H(+)(out)</text>
        <dbReference type="Rhea" id="RHEA:57720"/>
        <dbReference type="ChEBI" id="CHEBI:15377"/>
        <dbReference type="ChEBI" id="CHEBI:15378"/>
        <dbReference type="ChEBI" id="CHEBI:30616"/>
        <dbReference type="ChEBI" id="CHEBI:43474"/>
        <dbReference type="ChEBI" id="CHEBI:456216"/>
        <dbReference type="EC" id="7.1.2.2"/>
    </reaction>
</comment>
<dbReference type="AlphaFoldDB" id="A0A1H7X6Z3"/>
<evidence type="ECO:0000256" key="5">
    <source>
        <dbReference type="ARBA" id="ARBA00022741"/>
    </source>
</evidence>
<keyword evidence="8 12" id="KW-0406">Ion transport</keyword>
<dbReference type="FunFam" id="1.20.150.20:FF:000001">
    <property type="entry name" value="ATP synthase subunit alpha"/>
    <property type="match status" value="1"/>
</dbReference>